<proteinExistence type="predicted"/>
<feature type="region of interest" description="Disordered" evidence="1">
    <location>
        <begin position="32"/>
        <end position="69"/>
    </location>
</feature>
<dbReference type="EMBL" id="WWCO01000006">
    <property type="protein sequence ID" value="MYM34906.1"/>
    <property type="molecule type" value="Genomic_DNA"/>
</dbReference>
<sequence length="69" mass="7549">MSTILQQGPAPAQPGTPEATALRKLGDWREKDRAHLAQKADRDAQRAEYRARQDLRGAADNLNAKAGQP</sequence>
<evidence type="ECO:0000313" key="5">
    <source>
        <dbReference type="Proteomes" id="UP000474565"/>
    </source>
</evidence>
<keyword evidence="4" id="KW-1185">Reference proteome</keyword>
<evidence type="ECO:0000313" key="3">
    <source>
        <dbReference type="EMBL" id="MYM81113.1"/>
    </source>
</evidence>
<dbReference type="AlphaFoldDB" id="A0A6L8ME91"/>
<organism evidence="3 5">
    <name type="scientific">Duganella lactea</name>
    <dbReference type="NCBI Taxonomy" id="2692173"/>
    <lineage>
        <taxon>Bacteria</taxon>
        <taxon>Pseudomonadati</taxon>
        <taxon>Pseudomonadota</taxon>
        <taxon>Betaproteobacteria</taxon>
        <taxon>Burkholderiales</taxon>
        <taxon>Oxalobacteraceae</taxon>
        <taxon>Telluria group</taxon>
        <taxon>Duganella</taxon>
    </lineage>
</organism>
<evidence type="ECO:0000313" key="4">
    <source>
        <dbReference type="Proteomes" id="UP000449678"/>
    </source>
</evidence>
<feature type="compositionally biased region" description="Basic and acidic residues" evidence="1">
    <location>
        <begin position="32"/>
        <end position="57"/>
    </location>
</feature>
<name>A0A6L8ME91_9BURK</name>
<reference evidence="4 5" key="1">
    <citation type="submission" date="2019-12" db="EMBL/GenBank/DDBJ databases">
        <title>Novel species isolated from a subtropical stream in China.</title>
        <authorList>
            <person name="Lu H."/>
        </authorList>
    </citation>
    <scope>NUCLEOTIDE SEQUENCE [LARGE SCALE GENOMIC DNA]</scope>
    <source>
        <strain evidence="3 5">FT50W</strain>
        <strain evidence="2 4">FT94W</strain>
    </source>
</reference>
<protein>
    <submittedName>
        <fullName evidence="3">Uncharacterized protein</fullName>
    </submittedName>
</protein>
<dbReference type="RefSeq" id="WP_160990287.1">
    <property type="nucleotide sequence ID" value="NZ_WWCO01000006.1"/>
</dbReference>
<dbReference type="Proteomes" id="UP000449678">
    <property type="component" value="Unassembled WGS sequence"/>
</dbReference>
<evidence type="ECO:0000313" key="2">
    <source>
        <dbReference type="EMBL" id="MYM34906.1"/>
    </source>
</evidence>
<dbReference type="EMBL" id="WWCP01000002">
    <property type="protein sequence ID" value="MYM81113.1"/>
    <property type="molecule type" value="Genomic_DNA"/>
</dbReference>
<accession>A0A6L8ME91</accession>
<evidence type="ECO:0000256" key="1">
    <source>
        <dbReference type="SAM" id="MobiDB-lite"/>
    </source>
</evidence>
<gene>
    <name evidence="2" type="ORF">GTP38_11200</name>
    <name evidence="3" type="ORF">GTP44_03960</name>
</gene>
<dbReference type="Proteomes" id="UP000474565">
    <property type="component" value="Unassembled WGS sequence"/>
</dbReference>
<comment type="caution">
    <text evidence="3">The sequence shown here is derived from an EMBL/GenBank/DDBJ whole genome shotgun (WGS) entry which is preliminary data.</text>
</comment>